<dbReference type="CDD" id="cd09898">
    <property type="entry name" value="H3TH_53EXO"/>
    <property type="match status" value="1"/>
</dbReference>
<name>A0A843WY58_COLES</name>
<dbReference type="SUPFAM" id="SSF88723">
    <property type="entry name" value="PIN domain-like"/>
    <property type="match status" value="1"/>
</dbReference>
<sequence length="378" mass="41872">ILIYSPLLARGKNISQWHMYNHTFLCRPFAKTLSLPIAAKLATGLPLHFAIRFRNKMCCHRREMLFSAGFGTTSETEMETALQSRLGTLHGTVSATSQKTAISSLELRKNDLCDNASNGGRIMLFDGTSIIHRSYYKLLARLHHGHLEHADGNGDWVLTIFTSLSFLMDVLDFIPSHVAVVFDHDGIPFGQNTHISSKESRMAKGSTFRHMLYPPYKSHRIPTPDTVIQGLQYLKASIKAMSIKVPGVEADDVIGTLAVNSVAAGFKPYMRFSQMKNLIIFRMVSFGLEEFAERFGTLKPSQFVDVVALTGDQADNIPGVDGIGDAKAVKLINMFGTVENLLQSVDQVENDRIKKALIANADQVLLCKNLVTSSWPIS</sequence>
<dbReference type="InterPro" id="IPR036279">
    <property type="entry name" value="5-3_exonuclease_C_sf"/>
</dbReference>
<evidence type="ECO:0000256" key="3">
    <source>
        <dbReference type="ARBA" id="ARBA00023125"/>
    </source>
</evidence>
<organism evidence="5 6">
    <name type="scientific">Colocasia esculenta</name>
    <name type="common">Wild taro</name>
    <name type="synonym">Arum esculentum</name>
    <dbReference type="NCBI Taxonomy" id="4460"/>
    <lineage>
        <taxon>Eukaryota</taxon>
        <taxon>Viridiplantae</taxon>
        <taxon>Streptophyta</taxon>
        <taxon>Embryophyta</taxon>
        <taxon>Tracheophyta</taxon>
        <taxon>Spermatophyta</taxon>
        <taxon>Magnoliopsida</taxon>
        <taxon>Liliopsida</taxon>
        <taxon>Araceae</taxon>
        <taxon>Aroideae</taxon>
        <taxon>Colocasieae</taxon>
        <taxon>Colocasia</taxon>
    </lineage>
</organism>
<dbReference type="Gene3D" id="3.40.50.1010">
    <property type="entry name" value="5'-nuclease"/>
    <property type="match status" value="1"/>
</dbReference>
<dbReference type="AlphaFoldDB" id="A0A843WY58"/>
<feature type="non-terminal residue" evidence="5">
    <location>
        <position position="1"/>
    </location>
</feature>
<proteinExistence type="predicted"/>
<comment type="caution">
    <text evidence="5">The sequence shown here is derived from an EMBL/GenBank/DDBJ whole genome shotgun (WGS) entry which is preliminary data.</text>
</comment>
<dbReference type="PANTHER" id="PTHR42646">
    <property type="entry name" value="FLAP ENDONUCLEASE XNI"/>
    <property type="match status" value="1"/>
</dbReference>
<gene>
    <name evidence="5" type="ORF">Taro_041754</name>
</gene>
<dbReference type="InterPro" id="IPR038969">
    <property type="entry name" value="FEN"/>
</dbReference>
<dbReference type="InterPro" id="IPR020046">
    <property type="entry name" value="5-3_exonucl_a-hlix_arch_N"/>
</dbReference>
<keyword evidence="1" id="KW-0540">Nuclease</keyword>
<keyword evidence="3" id="KW-0238">DNA-binding</keyword>
<dbReference type="GO" id="GO:0008409">
    <property type="term" value="F:5'-3' exonuclease activity"/>
    <property type="evidence" value="ECO:0007669"/>
    <property type="project" value="InterPro"/>
</dbReference>
<dbReference type="GO" id="GO:0003677">
    <property type="term" value="F:DNA binding"/>
    <property type="evidence" value="ECO:0007669"/>
    <property type="project" value="UniProtKB-KW"/>
</dbReference>
<dbReference type="SMART" id="SM00475">
    <property type="entry name" value="53EXOc"/>
    <property type="match status" value="1"/>
</dbReference>
<dbReference type="EMBL" id="NMUH01004234">
    <property type="protein sequence ID" value="MQM08904.1"/>
    <property type="molecule type" value="Genomic_DNA"/>
</dbReference>
<dbReference type="InterPro" id="IPR002421">
    <property type="entry name" value="5-3_exonuclease"/>
</dbReference>
<reference evidence="5" key="1">
    <citation type="submission" date="2017-07" db="EMBL/GenBank/DDBJ databases">
        <title>Taro Niue Genome Assembly and Annotation.</title>
        <authorList>
            <person name="Atibalentja N."/>
            <person name="Keating K."/>
            <person name="Fields C.J."/>
        </authorList>
    </citation>
    <scope>NUCLEOTIDE SEQUENCE</scope>
    <source>
        <strain evidence="5">Niue_2</strain>
        <tissue evidence="5">Leaf</tissue>
    </source>
</reference>
<dbReference type="Gene3D" id="1.10.150.20">
    <property type="entry name" value="5' to 3' exonuclease, C-terminal subdomain"/>
    <property type="match status" value="1"/>
</dbReference>
<evidence type="ECO:0000259" key="4">
    <source>
        <dbReference type="SMART" id="SM00475"/>
    </source>
</evidence>
<dbReference type="SUPFAM" id="SSF47807">
    <property type="entry name" value="5' to 3' exonuclease, C-terminal subdomain"/>
    <property type="match status" value="1"/>
</dbReference>
<dbReference type="Proteomes" id="UP000652761">
    <property type="component" value="Unassembled WGS sequence"/>
</dbReference>
<dbReference type="GO" id="GO:0033567">
    <property type="term" value="P:DNA replication, Okazaki fragment processing"/>
    <property type="evidence" value="ECO:0007669"/>
    <property type="project" value="InterPro"/>
</dbReference>
<dbReference type="InterPro" id="IPR008918">
    <property type="entry name" value="HhH2"/>
</dbReference>
<dbReference type="InterPro" id="IPR029060">
    <property type="entry name" value="PIN-like_dom_sf"/>
</dbReference>
<evidence type="ECO:0000313" key="6">
    <source>
        <dbReference type="Proteomes" id="UP000652761"/>
    </source>
</evidence>
<keyword evidence="2" id="KW-0378">Hydrolase</keyword>
<dbReference type="FunFam" id="1.10.150.20:FF:000003">
    <property type="entry name" value="DNA polymerase I"/>
    <property type="match status" value="1"/>
</dbReference>
<dbReference type="Pfam" id="PF02739">
    <property type="entry name" value="5_3_exonuc_N"/>
    <property type="match status" value="1"/>
</dbReference>
<evidence type="ECO:0000313" key="5">
    <source>
        <dbReference type="EMBL" id="MQM08904.1"/>
    </source>
</evidence>
<dbReference type="OrthoDB" id="275278at2759"/>
<evidence type="ECO:0000256" key="2">
    <source>
        <dbReference type="ARBA" id="ARBA00022801"/>
    </source>
</evidence>
<feature type="domain" description="5'-3' exonuclease" evidence="4">
    <location>
        <begin position="120"/>
        <end position="378"/>
    </location>
</feature>
<dbReference type="GO" id="GO:0017108">
    <property type="term" value="F:5'-flap endonuclease activity"/>
    <property type="evidence" value="ECO:0007669"/>
    <property type="project" value="InterPro"/>
</dbReference>
<evidence type="ECO:0000256" key="1">
    <source>
        <dbReference type="ARBA" id="ARBA00022722"/>
    </source>
</evidence>
<dbReference type="InterPro" id="IPR020045">
    <property type="entry name" value="DNA_polI_H3TH"/>
</dbReference>
<dbReference type="Pfam" id="PF01367">
    <property type="entry name" value="5_3_exonuc"/>
    <property type="match status" value="1"/>
</dbReference>
<accession>A0A843WY58</accession>
<dbReference type="CDD" id="cd09859">
    <property type="entry name" value="PIN_53EXO"/>
    <property type="match status" value="1"/>
</dbReference>
<dbReference type="PANTHER" id="PTHR42646:SF2">
    <property type="entry name" value="5'-3' EXONUCLEASE FAMILY PROTEIN"/>
    <property type="match status" value="1"/>
</dbReference>
<keyword evidence="6" id="KW-1185">Reference proteome</keyword>
<dbReference type="SMART" id="SM00279">
    <property type="entry name" value="HhH2"/>
    <property type="match status" value="1"/>
</dbReference>
<protein>
    <recommendedName>
        <fullName evidence="4">5'-3' exonuclease domain-containing protein</fullName>
    </recommendedName>
</protein>